<sequence length="553" mass="61938">MGYDERTERIGRTSEESRTCGEQSADGAVRVPERPRGGPGVTPEDGAWTDSGDDSRTAATEAAASFLDGRSPVVISNRQPYSHEYEDEEVVVNRPAGGLTAALDPVMQTVEGTWVAWGSGEADRVVADDDVVPVPPDDPSYDLRRVWLDEDQVDGYYYGYSNQALWPLSHSDTTRATYSQSDWECYRQVNELFAEAAVEESDGETPVLWFQDYHFGLAPRMARDRLDDAFIMQFWHLPWPGWDVFRACPQADELLDGLLANDMLGFHTEAYCQHFLDTVAALTDLDVDRESRSVRHGDRRTYVRPFGIGIDAASQAEAAATEEAEEFWETFTSGHGIDEDQRVAVGVDRLDYTKGLVERLEALEHFWETRPEWRGELTYVQKGAESRSRIPAYRKIQERVEAKVADVNARFGTTDWQPIVYTTEMLSEEELAGLYRGADLCLVTSLRDGMNLVSKEFAAAQLDEDGVLVLSELAGSSGELGEDALLVHPSDTPGVADAIESALTMPDDERAERMRALREQVLDADVFDWIARQFWTAERIEGARNQQESTLES</sequence>
<dbReference type="EMBL" id="BAAADV010000001">
    <property type="protein sequence ID" value="GAA0664495.1"/>
    <property type="molecule type" value="Genomic_DNA"/>
</dbReference>
<protein>
    <submittedName>
        <fullName evidence="2">Trehalose-6-phosphate synthase</fullName>
    </submittedName>
</protein>
<feature type="compositionally biased region" description="Basic and acidic residues" evidence="1">
    <location>
        <begin position="1"/>
        <end position="19"/>
    </location>
</feature>
<proteinExistence type="predicted"/>
<dbReference type="Proteomes" id="UP001500420">
    <property type="component" value="Unassembled WGS sequence"/>
</dbReference>
<accession>A0AAV3T6I0</accession>
<dbReference type="InterPro" id="IPR001830">
    <property type="entry name" value="Glyco_trans_20"/>
</dbReference>
<comment type="caution">
    <text evidence="2">The sequence shown here is derived from an EMBL/GenBank/DDBJ whole genome shotgun (WGS) entry which is preliminary data.</text>
</comment>
<feature type="region of interest" description="Disordered" evidence="1">
    <location>
        <begin position="1"/>
        <end position="58"/>
    </location>
</feature>
<evidence type="ECO:0000256" key="1">
    <source>
        <dbReference type="SAM" id="MobiDB-lite"/>
    </source>
</evidence>
<dbReference type="SUPFAM" id="SSF53756">
    <property type="entry name" value="UDP-Glycosyltransferase/glycogen phosphorylase"/>
    <property type="match status" value="1"/>
</dbReference>
<dbReference type="GO" id="GO:0003825">
    <property type="term" value="F:alpha,alpha-trehalose-phosphate synthase (UDP-forming) activity"/>
    <property type="evidence" value="ECO:0007669"/>
    <property type="project" value="TreeGrafter"/>
</dbReference>
<gene>
    <name evidence="2" type="ORF">GCM10009020_06730</name>
</gene>
<keyword evidence="3" id="KW-1185">Reference proteome</keyword>
<name>A0AAV3T6I0_9EURY</name>
<evidence type="ECO:0000313" key="3">
    <source>
        <dbReference type="Proteomes" id="UP001500420"/>
    </source>
</evidence>
<evidence type="ECO:0000313" key="2">
    <source>
        <dbReference type="EMBL" id="GAA0664495.1"/>
    </source>
</evidence>
<dbReference type="Pfam" id="PF00982">
    <property type="entry name" value="Glyco_transf_20"/>
    <property type="match status" value="1"/>
</dbReference>
<dbReference type="RefSeq" id="WP_343772449.1">
    <property type="nucleotide sequence ID" value="NZ_BAAADV010000001.1"/>
</dbReference>
<dbReference type="PANTHER" id="PTHR10788">
    <property type="entry name" value="TREHALOSE-6-PHOSPHATE SYNTHASE"/>
    <property type="match status" value="1"/>
</dbReference>
<organism evidence="2 3">
    <name type="scientific">Natronoarchaeum mannanilyticum</name>
    <dbReference type="NCBI Taxonomy" id="926360"/>
    <lineage>
        <taxon>Archaea</taxon>
        <taxon>Methanobacteriati</taxon>
        <taxon>Methanobacteriota</taxon>
        <taxon>Stenosarchaea group</taxon>
        <taxon>Halobacteria</taxon>
        <taxon>Halobacteriales</taxon>
        <taxon>Natronoarchaeaceae</taxon>
    </lineage>
</organism>
<reference evidence="2 3" key="1">
    <citation type="journal article" date="2019" name="Int. J. Syst. Evol. Microbiol.">
        <title>The Global Catalogue of Microorganisms (GCM) 10K type strain sequencing project: providing services to taxonomists for standard genome sequencing and annotation.</title>
        <authorList>
            <consortium name="The Broad Institute Genomics Platform"/>
            <consortium name="The Broad Institute Genome Sequencing Center for Infectious Disease"/>
            <person name="Wu L."/>
            <person name="Ma J."/>
        </authorList>
    </citation>
    <scope>NUCLEOTIDE SEQUENCE [LARGE SCALE GENOMIC DNA]</scope>
    <source>
        <strain evidence="2 3">JCM 16328</strain>
    </source>
</reference>
<dbReference type="PANTHER" id="PTHR10788:SF106">
    <property type="entry name" value="BCDNA.GH08860"/>
    <property type="match status" value="1"/>
</dbReference>
<dbReference type="GO" id="GO:0005992">
    <property type="term" value="P:trehalose biosynthetic process"/>
    <property type="evidence" value="ECO:0007669"/>
    <property type="project" value="InterPro"/>
</dbReference>
<dbReference type="AlphaFoldDB" id="A0AAV3T6I0"/>
<dbReference type="Gene3D" id="3.40.50.2000">
    <property type="entry name" value="Glycogen Phosphorylase B"/>
    <property type="match status" value="2"/>
</dbReference>
<dbReference type="CDD" id="cd03788">
    <property type="entry name" value="GT20_TPS"/>
    <property type="match status" value="1"/>
</dbReference>